<dbReference type="EMBL" id="GL996500">
    <property type="protein sequence ID" value="EGW33757.1"/>
    <property type="molecule type" value="Genomic_DNA"/>
</dbReference>
<dbReference type="STRING" id="619300.G3AIU6"/>
<dbReference type="InterPro" id="IPR000594">
    <property type="entry name" value="ThiF_NAD_FAD-bd"/>
</dbReference>
<dbReference type="PANTHER" id="PTHR10953">
    <property type="entry name" value="UBIQUITIN-ACTIVATING ENZYME E1"/>
    <property type="match status" value="1"/>
</dbReference>
<dbReference type="OrthoDB" id="1708823at2759"/>
<comment type="similarity">
    <text evidence="4">Belongs to the ubiquitin-activating E1 family.</text>
</comment>
<dbReference type="AlphaFoldDB" id="G3AIU6"/>
<name>G3AIU6_SPAPN</name>
<dbReference type="InParanoid" id="G3AIU6"/>
<dbReference type="Proteomes" id="UP000000709">
    <property type="component" value="Unassembled WGS sequence"/>
</dbReference>
<dbReference type="InterPro" id="IPR000011">
    <property type="entry name" value="UBQ/SUMO-activ_enz_E1-like"/>
</dbReference>
<evidence type="ECO:0000313" key="11">
    <source>
        <dbReference type="Proteomes" id="UP000000709"/>
    </source>
</evidence>
<comment type="subcellular location">
    <subcellularLocation>
        <location evidence="2">Cytoplasm</location>
    </subcellularLocation>
    <subcellularLocation>
        <location evidence="1">Nucleus</location>
    </subcellularLocation>
</comment>
<reference evidence="10 11" key="1">
    <citation type="journal article" date="2011" name="Proc. Natl. Acad. Sci. U.S.A.">
        <title>Comparative genomics of xylose-fermenting fungi for enhanced biofuel production.</title>
        <authorList>
            <person name="Wohlbach D.J."/>
            <person name="Kuo A."/>
            <person name="Sato T.K."/>
            <person name="Potts K.M."/>
            <person name="Salamov A.A."/>
            <person name="LaButti K.M."/>
            <person name="Sun H."/>
            <person name="Clum A."/>
            <person name="Pangilinan J.L."/>
            <person name="Lindquist E.A."/>
            <person name="Lucas S."/>
            <person name="Lapidus A."/>
            <person name="Jin M."/>
            <person name="Gunawan C."/>
            <person name="Balan V."/>
            <person name="Dale B.E."/>
            <person name="Jeffries T.W."/>
            <person name="Zinkel R."/>
            <person name="Barry K.W."/>
            <person name="Grigoriev I.V."/>
            <person name="Gasch A.P."/>
        </authorList>
    </citation>
    <scope>NUCLEOTIDE SEQUENCE [LARGE SCALE GENOMIC DNA]</scope>
    <source>
        <strain evidence="11">NRRL Y-27907 / 11-Y1</strain>
    </source>
</reference>
<dbReference type="InterPro" id="IPR045886">
    <property type="entry name" value="ThiF/MoeB/HesA"/>
</dbReference>
<dbReference type="Gene3D" id="3.40.50.720">
    <property type="entry name" value="NAD(P)-binding Rossmann-like Domain"/>
    <property type="match status" value="1"/>
</dbReference>
<dbReference type="GO" id="GO:0016925">
    <property type="term" value="P:protein sumoylation"/>
    <property type="evidence" value="ECO:0007669"/>
    <property type="project" value="EnsemblFungi"/>
</dbReference>
<evidence type="ECO:0000256" key="4">
    <source>
        <dbReference type="ARBA" id="ARBA00005673"/>
    </source>
</evidence>
<proteinExistence type="inferred from homology"/>
<dbReference type="PRINTS" id="PR01849">
    <property type="entry name" value="UBIQUITINACT"/>
</dbReference>
<evidence type="ECO:0000313" key="10">
    <source>
        <dbReference type="EMBL" id="EGW33757.1"/>
    </source>
</evidence>
<feature type="domain" description="THIF-type NAD/FAD binding fold" evidence="9">
    <location>
        <begin position="14"/>
        <end position="341"/>
    </location>
</feature>
<dbReference type="GO" id="GO:0019948">
    <property type="term" value="F:SUMO activating enzyme activity"/>
    <property type="evidence" value="ECO:0007669"/>
    <property type="project" value="EnsemblFungi"/>
</dbReference>
<keyword evidence="5" id="KW-0963">Cytoplasm</keyword>
<evidence type="ECO:0000256" key="3">
    <source>
        <dbReference type="ARBA" id="ARBA00004718"/>
    </source>
</evidence>
<gene>
    <name evidence="10" type="ORF">SPAPADRAFT_59120</name>
</gene>
<evidence type="ECO:0000256" key="7">
    <source>
        <dbReference type="ARBA" id="ARBA00023242"/>
    </source>
</evidence>
<comment type="pathway">
    <text evidence="3">Protein modification; protein sumoylation.</text>
</comment>
<dbReference type="Pfam" id="PF00899">
    <property type="entry name" value="ThiF"/>
    <property type="match status" value="1"/>
</dbReference>
<dbReference type="GeneID" id="18872783"/>
<keyword evidence="6" id="KW-0833">Ubl conjugation pathway</keyword>
<organism evidence="11">
    <name type="scientific">Spathaspora passalidarum (strain NRRL Y-27907 / 11-Y1)</name>
    <dbReference type="NCBI Taxonomy" id="619300"/>
    <lineage>
        <taxon>Eukaryota</taxon>
        <taxon>Fungi</taxon>
        <taxon>Dikarya</taxon>
        <taxon>Ascomycota</taxon>
        <taxon>Saccharomycotina</taxon>
        <taxon>Pichiomycetes</taxon>
        <taxon>Debaryomycetaceae</taxon>
        <taxon>Spathaspora</taxon>
    </lineage>
</organism>
<dbReference type="GO" id="GO:0031510">
    <property type="term" value="C:SUMO activating enzyme complex"/>
    <property type="evidence" value="ECO:0007669"/>
    <property type="project" value="EnsemblFungi"/>
</dbReference>
<keyword evidence="7" id="KW-0539">Nucleus</keyword>
<protein>
    <recommendedName>
        <fullName evidence="8">Ubiquitin-like 1-activating enzyme E1A</fullName>
    </recommendedName>
</protein>
<sequence>MTKDELSAQEIALYDRQIRLWGMATQLRLRSSKILIINLGAVGTEIVKNLVLGGLNTIEILDDSVVKPEDFAGQFFLPNDDSVVGQTKLPLVVDRIRELNNRVNLSINTESLDSLIANKQYVKAFDLVIATELDKQMILKLNDITRELNIPLYVSGMHGMFGYILTDLIEHTSVSVKEAGNQPRVVGTELSRNKTITNVESKEKSNDEIVTIRDVFSPLKEIFKSQELPKQLNKRQLKRLSGVVPLIFALFDITRPNDPDTVIDVEVLRVKAIEICNLLNIPAETVTPDYLDVFSRQAFAEFAPVAAVIGGALAQDIIQFLSKKESPINNVLILDAVNSEMPIYSL</sequence>
<dbReference type="InterPro" id="IPR035985">
    <property type="entry name" value="Ubiquitin-activating_enz"/>
</dbReference>
<evidence type="ECO:0000256" key="8">
    <source>
        <dbReference type="ARBA" id="ARBA00044354"/>
    </source>
</evidence>
<evidence type="ECO:0000256" key="6">
    <source>
        <dbReference type="ARBA" id="ARBA00022786"/>
    </source>
</evidence>
<dbReference type="OMA" id="EFFGQFD"/>
<evidence type="ECO:0000256" key="1">
    <source>
        <dbReference type="ARBA" id="ARBA00004123"/>
    </source>
</evidence>
<dbReference type="HOGENOM" id="CLU_002556_4_1_1"/>
<accession>G3AIU6</accession>
<dbReference type="FunCoup" id="G3AIU6">
    <property type="interactions" value="1204"/>
</dbReference>
<dbReference type="KEGG" id="spaa:SPAPADRAFT_59120"/>
<dbReference type="PANTHER" id="PTHR10953:SF162">
    <property type="entry name" value="SUMO-ACTIVATING ENZYME SUBUNIT 1"/>
    <property type="match status" value="1"/>
</dbReference>
<keyword evidence="11" id="KW-1185">Reference proteome</keyword>
<dbReference type="eggNOG" id="KOG2014">
    <property type="taxonomic scope" value="Eukaryota"/>
</dbReference>
<dbReference type="SUPFAM" id="SSF69572">
    <property type="entry name" value="Activating enzymes of the ubiquitin-like proteins"/>
    <property type="match status" value="1"/>
</dbReference>
<evidence type="ECO:0000256" key="5">
    <source>
        <dbReference type="ARBA" id="ARBA00022490"/>
    </source>
</evidence>
<evidence type="ECO:0000256" key="2">
    <source>
        <dbReference type="ARBA" id="ARBA00004496"/>
    </source>
</evidence>
<dbReference type="RefSeq" id="XP_007373341.1">
    <property type="nucleotide sequence ID" value="XM_007373279.1"/>
</dbReference>
<evidence type="ECO:0000259" key="9">
    <source>
        <dbReference type="Pfam" id="PF00899"/>
    </source>
</evidence>
<dbReference type="GO" id="GO:0005829">
    <property type="term" value="C:cytosol"/>
    <property type="evidence" value="ECO:0007669"/>
    <property type="project" value="EnsemblFungi"/>
</dbReference>